<keyword evidence="6" id="KW-1185">Reference proteome</keyword>
<organism evidence="5 6">
    <name type="scientific">Williamsia serinedens</name>
    <dbReference type="NCBI Taxonomy" id="391736"/>
    <lineage>
        <taxon>Bacteria</taxon>
        <taxon>Bacillati</taxon>
        <taxon>Actinomycetota</taxon>
        <taxon>Actinomycetes</taxon>
        <taxon>Mycobacteriales</taxon>
        <taxon>Nocardiaceae</taxon>
        <taxon>Williamsia</taxon>
    </lineage>
</organism>
<keyword evidence="2 5" id="KW-0238">DNA-binding</keyword>
<dbReference type="InterPro" id="IPR036388">
    <property type="entry name" value="WH-like_DNA-bd_sf"/>
</dbReference>
<dbReference type="SMART" id="SM00895">
    <property type="entry name" value="FCD"/>
    <property type="match status" value="1"/>
</dbReference>
<evidence type="ECO:0000259" key="4">
    <source>
        <dbReference type="PROSITE" id="PS50949"/>
    </source>
</evidence>
<dbReference type="EMBL" id="JAMTCG010000010">
    <property type="protein sequence ID" value="MCP2163012.1"/>
    <property type="molecule type" value="Genomic_DNA"/>
</dbReference>
<dbReference type="GO" id="GO:0003677">
    <property type="term" value="F:DNA binding"/>
    <property type="evidence" value="ECO:0007669"/>
    <property type="project" value="UniProtKB-KW"/>
</dbReference>
<evidence type="ECO:0000313" key="6">
    <source>
        <dbReference type="Proteomes" id="UP001205740"/>
    </source>
</evidence>
<dbReference type="CDD" id="cd07377">
    <property type="entry name" value="WHTH_GntR"/>
    <property type="match status" value="1"/>
</dbReference>
<dbReference type="PANTHER" id="PTHR43537:SF24">
    <property type="entry name" value="GLUCONATE OPERON TRANSCRIPTIONAL REPRESSOR"/>
    <property type="match status" value="1"/>
</dbReference>
<feature type="domain" description="HTH gntR-type" evidence="4">
    <location>
        <begin position="5"/>
        <end position="72"/>
    </location>
</feature>
<keyword evidence="1" id="KW-0805">Transcription regulation</keyword>
<comment type="caution">
    <text evidence="5">The sequence shown here is derived from an EMBL/GenBank/DDBJ whole genome shotgun (WGS) entry which is preliminary data.</text>
</comment>
<dbReference type="Pfam" id="PF00392">
    <property type="entry name" value="GntR"/>
    <property type="match status" value="1"/>
</dbReference>
<evidence type="ECO:0000256" key="2">
    <source>
        <dbReference type="ARBA" id="ARBA00023125"/>
    </source>
</evidence>
<dbReference type="Proteomes" id="UP001205740">
    <property type="component" value="Unassembled WGS sequence"/>
</dbReference>
<dbReference type="RefSeq" id="WP_253656579.1">
    <property type="nucleotide sequence ID" value="NZ_BAAAOE010000007.1"/>
</dbReference>
<accession>A0ABT1HAR0</accession>
<dbReference type="InterPro" id="IPR008920">
    <property type="entry name" value="TF_FadR/GntR_C"/>
</dbReference>
<evidence type="ECO:0000256" key="1">
    <source>
        <dbReference type="ARBA" id="ARBA00023015"/>
    </source>
</evidence>
<dbReference type="PROSITE" id="PS50949">
    <property type="entry name" value="HTH_GNTR"/>
    <property type="match status" value="1"/>
</dbReference>
<proteinExistence type="predicted"/>
<dbReference type="InterPro" id="IPR036390">
    <property type="entry name" value="WH_DNA-bd_sf"/>
</dbReference>
<dbReference type="PANTHER" id="PTHR43537">
    <property type="entry name" value="TRANSCRIPTIONAL REGULATOR, GNTR FAMILY"/>
    <property type="match status" value="1"/>
</dbReference>
<dbReference type="SMART" id="SM00345">
    <property type="entry name" value="HTH_GNTR"/>
    <property type="match status" value="1"/>
</dbReference>
<gene>
    <name evidence="5" type="ORF">LX12_004225</name>
</gene>
<reference evidence="5 6" key="1">
    <citation type="submission" date="2022-06" db="EMBL/GenBank/DDBJ databases">
        <title>Genomic Encyclopedia of Archaeal and Bacterial Type Strains, Phase II (KMG-II): from individual species to whole genera.</title>
        <authorList>
            <person name="Goeker M."/>
        </authorList>
    </citation>
    <scope>NUCLEOTIDE SEQUENCE [LARGE SCALE GENOMIC DNA]</scope>
    <source>
        <strain evidence="5 6">DSM 45037</strain>
    </source>
</reference>
<evidence type="ECO:0000313" key="5">
    <source>
        <dbReference type="EMBL" id="MCP2163012.1"/>
    </source>
</evidence>
<keyword evidence="3" id="KW-0804">Transcription</keyword>
<name>A0ABT1HAR0_9NOCA</name>
<evidence type="ECO:0000256" key="3">
    <source>
        <dbReference type="ARBA" id="ARBA00023163"/>
    </source>
</evidence>
<sequence length="219" mass="23719">MTTREPLRIQVREDLLTRILDGSYQPGDPIRELEVAARLGVSQSPVREALRELVAAGLAEYTPNRGTRVRAIRAADLEQYYPVRAALEGLAGSLAAPALAGSTAVLADAIAQMNEGARTTDLLLFARASTAFHRHIIEATDNRVLADAWNALGVEIFTAVSLATTDHPLEQLADEHWPVVRALDRGDARAASRELRAHVAGYGSRARTTRRRAVDPGPS</sequence>
<dbReference type="InterPro" id="IPR011711">
    <property type="entry name" value="GntR_C"/>
</dbReference>
<dbReference type="InterPro" id="IPR000524">
    <property type="entry name" value="Tscrpt_reg_HTH_GntR"/>
</dbReference>
<dbReference type="Gene3D" id="1.10.10.10">
    <property type="entry name" value="Winged helix-like DNA-binding domain superfamily/Winged helix DNA-binding domain"/>
    <property type="match status" value="1"/>
</dbReference>
<dbReference type="SUPFAM" id="SSF46785">
    <property type="entry name" value="Winged helix' DNA-binding domain"/>
    <property type="match status" value="1"/>
</dbReference>
<dbReference type="Pfam" id="PF07729">
    <property type="entry name" value="FCD"/>
    <property type="match status" value="1"/>
</dbReference>
<dbReference type="Gene3D" id="1.20.120.530">
    <property type="entry name" value="GntR ligand-binding domain-like"/>
    <property type="match status" value="1"/>
</dbReference>
<protein>
    <submittedName>
        <fullName evidence="5">DNA-binding transcriptional regulator, GntR family</fullName>
    </submittedName>
</protein>
<dbReference type="SUPFAM" id="SSF48008">
    <property type="entry name" value="GntR ligand-binding domain-like"/>
    <property type="match status" value="1"/>
</dbReference>